<accession>E8LBB4</accession>
<gene>
    <name evidence="2" type="ORF">HMPREF9443_00123</name>
</gene>
<proteinExistence type="predicted"/>
<keyword evidence="1" id="KW-0472">Membrane</keyword>
<dbReference type="AlphaFoldDB" id="E8LBB4"/>
<feature type="transmembrane region" description="Helical" evidence="1">
    <location>
        <begin position="22"/>
        <end position="41"/>
    </location>
</feature>
<comment type="caution">
    <text evidence="2">The sequence shown here is derived from an EMBL/GenBank/DDBJ whole genome shotgun (WGS) entry which is preliminary data.</text>
</comment>
<evidence type="ECO:0000313" key="3">
    <source>
        <dbReference type="Proteomes" id="UP000004923"/>
    </source>
</evidence>
<protein>
    <submittedName>
        <fullName evidence="2">Uncharacterized protein</fullName>
    </submittedName>
</protein>
<name>E8LBB4_9FIRM</name>
<keyword evidence="3" id="KW-1185">Reference proteome</keyword>
<keyword evidence="1" id="KW-1133">Transmembrane helix</keyword>
<reference evidence="2 3" key="1">
    <citation type="submission" date="2011-01" db="EMBL/GenBank/DDBJ databases">
        <authorList>
            <person name="Weinstock G."/>
            <person name="Sodergren E."/>
            <person name="Clifton S."/>
            <person name="Fulton L."/>
            <person name="Fulton B."/>
            <person name="Courtney L."/>
            <person name="Fronick C."/>
            <person name="Harrison M."/>
            <person name="Strong C."/>
            <person name="Farmer C."/>
            <person name="Delahaunty K."/>
            <person name="Markovic C."/>
            <person name="Hall O."/>
            <person name="Minx P."/>
            <person name="Tomlinson C."/>
            <person name="Mitreva M."/>
            <person name="Hou S."/>
            <person name="Chen J."/>
            <person name="Wollam A."/>
            <person name="Pepin K.H."/>
            <person name="Johnson M."/>
            <person name="Bhonagiri V."/>
            <person name="Zhang X."/>
            <person name="Suruliraj S."/>
            <person name="Warren W."/>
            <person name="Chinwalla A."/>
            <person name="Mardis E.R."/>
            <person name="Wilson R.K."/>
        </authorList>
    </citation>
    <scope>NUCLEOTIDE SEQUENCE [LARGE SCALE GENOMIC DNA]</scope>
    <source>
        <strain evidence="2 3">YIT 12067</strain>
    </source>
</reference>
<dbReference type="HOGENOM" id="CLU_2736528_0_0_9"/>
<evidence type="ECO:0000313" key="2">
    <source>
        <dbReference type="EMBL" id="EFY05915.1"/>
    </source>
</evidence>
<dbReference type="Proteomes" id="UP000004923">
    <property type="component" value="Unassembled WGS sequence"/>
</dbReference>
<evidence type="ECO:0000256" key="1">
    <source>
        <dbReference type="SAM" id="Phobius"/>
    </source>
</evidence>
<organism evidence="2 3">
    <name type="scientific">Phascolarctobacterium succinatutens YIT 12067</name>
    <dbReference type="NCBI Taxonomy" id="626939"/>
    <lineage>
        <taxon>Bacteria</taxon>
        <taxon>Bacillati</taxon>
        <taxon>Bacillota</taxon>
        <taxon>Negativicutes</taxon>
        <taxon>Acidaminococcales</taxon>
        <taxon>Acidaminococcaceae</taxon>
        <taxon>Phascolarctobacterium</taxon>
    </lineage>
</organism>
<keyword evidence="1" id="KW-0812">Transmembrane</keyword>
<dbReference type="EMBL" id="AEVN01000005">
    <property type="protein sequence ID" value="EFY05915.1"/>
    <property type="molecule type" value="Genomic_DNA"/>
</dbReference>
<sequence>MLYFVHRLNTDMFLDLSIKNTVIIKLLACVIAAFFVGTKNFKQNIICQSNRLTPCVNAKRQLFLLCYELWI</sequence>